<keyword evidence="3" id="KW-1003">Cell membrane</keyword>
<dbReference type="AlphaFoldDB" id="A0A3G2JDA8"/>
<keyword evidence="6" id="KW-0479">Metal-binding</keyword>
<gene>
    <name evidence="14" type="ORF">D9753_00565</name>
</gene>
<sequence length="750" mass="81214">MSDLGHRRLPDAPPTIWMRAVAAVMLLAGLVILLLAVAVGLVAVTAWYVLIDSSKGYGLSGNTLRFAMLTVAVIAITVTAWRAAAKAPSPEGVSLDTACIPELWELVGDLAARLEVRPPDEIVLMAGTDVHVAEEAEWLGLLPGRRQLRLGVAGLMCLSVGELKTVLVHELSHYARRDTRFDPVVFQGSVALQRAIARMDPFASDVQLIWLVRPFLLGYSWIFHTVARPIQQRQELAADRAAVALAGKAPAISALRKHVDTDQYWAKYLDACHVDKARDYVLAGIHENFRGFLTAVPIPVGAGPLPKPSESSRWDTHPPVSLRIGAMREMDTADWSPSPADERPASDLLPAFDTIVPGPDLNGKEGLDTFGTRLDMLLFPALQRPEPRPLTEHVRSVCQAKHSDAADVLYRVTARFAKQADAGLTDVLKVLADGAAAPLAAALTRARPTQARWDDTDESLDINPTYLLTSGLASALAVTAVSCEAAHWHQSWPWQIDLLASDGTPMDVWSWANDAVSEPKSVPGVKQSLAEARVREDAGHPIPSAASVDADVIGAMANARVNGNLFGRLYDVLICSRGLVFLPGNRRDFSKARMAALVDELRSGEQRVSDVSLAYEDIRAATVLHHTRANICFTCHDGTTVKVQETIKAGQYVAGQTEGDSHRARAELRKVASVIQQVGSATGSVAMPRRRARRSRGTNFIAAGALLLLTMLITAVIKTISGDRIKWSLWLFAAVGAVLVVLGTVRRRGR</sequence>
<proteinExistence type="predicted"/>
<evidence type="ECO:0000259" key="13">
    <source>
        <dbReference type="Pfam" id="PF01435"/>
    </source>
</evidence>
<keyword evidence="4" id="KW-0645">Protease</keyword>
<dbReference type="Gene3D" id="3.30.2010.10">
    <property type="entry name" value="Metalloproteases ('zincins'), catalytic domain"/>
    <property type="match status" value="1"/>
</dbReference>
<evidence type="ECO:0000256" key="11">
    <source>
        <dbReference type="ARBA" id="ARBA00023136"/>
    </source>
</evidence>
<feature type="domain" description="Peptidase M48" evidence="13">
    <location>
        <begin position="157"/>
        <end position="330"/>
    </location>
</feature>
<dbReference type="PANTHER" id="PTHR43221">
    <property type="entry name" value="PROTEASE HTPX"/>
    <property type="match status" value="1"/>
</dbReference>
<evidence type="ECO:0000256" key="8">
    <source>
        <dbReference type="ARBA" id="ARBA00022833"/>
    </source>
</evidence>
<dbReference type="GO" id="GO:0005886">
    <property type="term" value="C:plasma membrane"/>
    <property type="evidence" value="ECO:0007669"/>
    <property type="project" value="UniProtKB-SubCell"/>
</dbReference>
<comment type="cofactor">
    <cofactor evidence="1">
        <name>Zn(2+)</name>
        <dbReference type="ChEBI" id="CHEBI:29105"/>
    </cofactor>
</comment>
<keyword evidence="7" id="KW-0378">Hydrolase</keyword>
<dbReference type="CDD" id="cd07328">
    <property type="entry name" value="M48_Ste24p_like"/>
    <property type="match status" value="1"/>
</dbReference>
<dbReference type="OrthoDB" id="155290at2"/>
<name>A0A3G2JDA8_9ACTN</name>
<evidence type="ECO:0000256" key="12">
    <source>
        <dbReference type="SAM" id="Phobius"/>
    </source>
</evidence>
<dbReference type="InterPro" id="IPR001915">
    <property type="entry name" value="Peptidase_M48"/>
</dbReference>
<feature type="transmembrane region" description="Helical" evidence="12">
    <location>
        <begin position="727"/>
        <end position="745"/>
    </location>
</feature>
<organism evidence="14 15">
    <name type="scientific">Streptomyces dangxiongensis</name>
    <dbReference type="NCBI Taxonomy" id="1442032"/>
    <lineage>
        <taxon>Bacteria</taxon>
        <taxon>Bacillati</taxon>
        <taxon>Actinomycetota</taxon>
        <taxon>Actinomycetes</taxon>
        <taxon>Kitasatosporales</taxon>
        <taxon>Streptomycetaceae</taxon>
        <taxon>Streptomyces</taxon>
    </lineage>
</organism>
<evidence type="ECO:0000313" key="15">
    <source>
        <dbReference type="Proteomes" id="UP000268329"/>
    </source>
</evidence>
<evidence type="ECO:0000256" key="3">
    <source>
        <dbReference type="ARBA" id="ARBA00022475"/>
    </source>
</evidence>
<evidence type="ECO:0000256" key="1">
    <source>
        <dbReference type="ARBA" id="ARBA00001947"/>
    </source>
</evidence>
<accession>A0A3G2JDA8</accession>
<reference evidence="14 15" key="1">
    <citation type="submission" date="2018-10" db="EMBL/GenBank/DDBJ databases">
        <title>The genome of Streptomyces dangxiongensis Z022.</title>
        <authorList>
            <person name="Zhang B."/>
        </authorList>
    </citation>
    <scope>NUCLEOTIDE SEQUENCE [LARGE SCALE GENOMIC DNA]</scope>
    <source>
        <strain evidence="14 15">Z022</strain>
    </source>
</reference>
<keyword evidence="5 12" id="KW-0812">Transmembrane</keyword>
<keyword evidence="15" id="KW-1185">Reference proteome</keyword>
<evidence type="ECO:0000256" key="6">
    <source>
        <dbReference type="ARBA" id="ARBA00022723"/>
    </source>
</evidence>
<evidence type="ECO:0000256" key="5">
    <source>
        <dbReference type="ARBA" id="ARBA00022692"/>
    </source>
</evidence>
<dbReference type="KEGG" id="sdd:D9753_00565"/>
<dbReference type="InterPro" id="IPR050083">
    <property type="entry name" value="HtpX_protease"/>
</dbReference>
<evidence type="ECO:0000256" key="4">
    <source>
        <dbReference type="ARBA" id="ARBA00022670"/>
    </source>
</evidence>
<dbReference type="GO" id="GO:0046872">
    <property type="term" value="F:metal ion binding"/>
    <property type="evidence" value="ECO:0007669"/>
    <property type="project" value="UniProtKB-KW"/>
</dbReference>
<evidence type="ECO:0000256" key="2">
    <source>
        <dbReference type="ARBA" id="ARBA00004651"/>
    </source>
</evidence>
<feature type="transmembrane region" description="Helical" evidence="12">
    <location>
        <begin position="699"/>
        <end position="721"/>
    </location>
</feature>
<keyword evidence="11 12" id="KW-0472">Membrane</keyword>
<feature type="transmembrane region" description="Helical" evidence="12">
    <location>
        <begin position="21"/>
        <end position="51"/>
    </location>
</feature>
<evidence type="ECO:0000313" key="14">
    <source>
        <dbReference type="EMBL" id="AYN37737.1"/>
    </source>
</evidence>
<protein>
    <recommendedName>
        <fullName evidence="13">Peptidase M48 domain-containing protein</fullName>
    </recommendedName>
</protein>
<dbReference type="GO" id="GO:0006508">
    <property type="term" value="P:proteolysis"/>
    <property type="evidence" value="ECO:0007669"/>
    <property type="project" value="UniProtKB-KW"/>
</dbReference>
<keyword evidence="10" id="KW-0482">Metalloprotease</keyword>
<keyword evidence="9 12" id="KW-1133">Transmembrane helix</keyword>
<feature type="transmembrane region" description="Helical" evidence="12">
    <location>
        <begin position="63"/>
        <end position="81"/>
    </location>
</feature>
<comment type="subcellular location">
    <subcellularLocation>
        <location evidence="2">Cell membrane</location>
        <topology evidence="2">Multi-pass membrane protein</topology>
    </subcellularLocation>
</comment>
<evidence type="ECO:0000256" key="9">
    <source>
        <dbReference type="ARBA" id="ARBA00022989"/>
    </source>
</evidence>
<dbReference type="PANTHER" id="PTHR43221:SF1">
    <property type="entry name" value="PROTEASE HTPX"/>
    <property type="match status" value="1"/>
</dbReference>
<keyword evidence="8" id="KW-0862">Zinc</keyword>
<evidence type="ECO:0000256" key="7">
    <source>
        <dbReference type="ARBA" id="ARBA00022801"/>
    </source>
</evidence>
<dbReference type="EMBL" id="CP033073">
    <property type="protein sequence ID" value="AYN37737.1"/>
    <property type="molecule type" value="Genomic_DNA"/>
</dbReference>
<dbReference type="Pfam" id="PF01435">
    <property type="entry name" value="Peptidase_M48"/>
    <property type="match status" value="1"/>
</dbReference>
<dbReference type="Proteomes" id="UP000268329">
    <property type="component" value="Chromosome"/>
</dbReference>
<dbReference type="GO" id="GO:0004222">
    <property type="term" value="F:metalloendopeptidase activity"/>
    <property type="evidence" value="ECO:0007669"/>
    <property type="project" value="InterPro"/>
</dbReference>
<evidence type="ECO:0000256" key="10">
    <source>
        <dbReference type="ARBA" id="ARBA00023049"/>
    </source>
</evidence>